<dbReference type="AlphaFoldDB" id="A0A7L6AQU2"/>
<protein>
    <submittedName>
        <fullName evidence="1">Uncharacterized protein</fullName>
    </submittedName>
</protein>
<dbReference type="EMBL" id="CP059265">
    <property type="protein sequence ID" value="QLQ31433.1"/>
    <property type="molecule type" value="Genomic_DNA"/>
</dbReference>
<gene>
    <name evidence="1" type="ORF">HZT40_07265</name>
</gene>
<dbReference type="Proteomes" id="UP000510621">
    <property type="component" value="Chromosome"/>
</dbReference>
<name>A0A7L6AQU2_9GAMM</name>
<proteinExistence type="predicted"/>
<dbReference type="KEGG" id="this:HZT40_07265"/>
<sequence>MAHGGFSERFSDIDLAVVLSAPVADEVVDTARQQLAVLEPLELAKRVSLFWTVPDFPGPDAPGGSG</sequence>
<evidence type="ECO:0000313" key="1">
    <source>
        <dbReference type="EMBL" id="QLQ31433.1"/>
    </source>
</evidence>
<reference evidence="1" key="1">
    <citation type="submission" date="2020-06" db="EMBL/GenBank/DDBJ databases">
        <title>Analysis procedures for assessing recovery of high quality, complete, closed genomes from Nanopore long read metagenome sequencing.</title>
        <authorList>
            <person name="Bessarab I."/>
            <person name="Arumugam K."/>
            <person name="Haryono M."/>
            <person name="Liu X."/>
            <person name="Roy S."/>
            <person name="Zuniga-Montanez R.E."/>
            <person name="Qiu G."/>
            <person name="Drautz-Moses D.I."/>
            <person name="Law Y.Y."/>
            <person name="Wuertz S."/>
            <person name="Lauro F.M."/>
            <person name="Huson D.H."/>
            <person name="Williams R.B."/>
        </authorList>
    </citation>
    <scope>NUCLEOTIDE SEQUENCE [LARGE SCALE GENOMIC DNA]</scope>
    <source>
        <strain evidence="1">SSD2</strain>
    </source>
</reference>
<accession>A0A7L6AQU2</accession>
<organism evidence="1 2">
    <name type="scientific">Candidatus Thiothrix singaporensis</name>
    <dbReference type="NCBI Taxonomy" id="2799669"/>
    <lineage>
        <taxon>Bacteria</taxon>
        <taxon>Pseudomonadati</taxon>
        <taxon>Pseudomonadota</taxon>
        <taxon>Gammaproteobacteria</taxon>
        <taxon>Thiotrichales</taxon>
        <taxon>Thiotrichaceae</taxon>
        <taxon>Thiothrix</taxon>
    </lineage>
</organism>
<keyword evidence="2" id="KW-1185">Reference proteome</keyword>
<evidence type="ECO:0000313" key="2">
    <source>
        <dbReference type="Proteomes" id="UP000510621"/>
    </source>
</evidence>